<evidence type="ECO:0000313" key="2">
    <source>
        <dbReference type="Proteomes" id="UP000004947"/>
    </source>
</evidence>
<dbReference type="OrthoDB" id="9898942at2"/>
<dbReference type="RefSeq" id="WP_007280017.1">
    <property type="nucleotide sequence ID" value="NZ_ABCK01000019.1"/>
</dbReference>
<proteinExistence type="predicted"/>
<gene>
    <name evidence="1" type="ORF">LNTAR_16368</name>
</gene>
<dbReference type="AlphaFoldDB" id="A6DQ88"/>
<dbReference type="STRING" id="313628.LNTAR_16368"/>
<evidence type="ECO:0000313" key="1">
    <source>
        <dbReference type="EMBL" id="EDM26139.1"/>
    </source>
</evidence>
<accession>A6DQ88</accession>
<reference evidence="1 2" key="1">
    <citation type="journal article" date="2010" name="J. Bacteriol.">
        <title>Genome sequence of Lentisphaera araneosa HTCC2155T, the type species of the order Lentisphaerales in the phylum Lentisphaerae.</title>
        <authorList>
            <person name="Thrash J.C."/>
            <person name="Cho J.C."/>
            <person name="Vergin K.L."/>
            <person name="Morris R.M."/>
            <person name="Giovannoni S.J."/>
        </authorList>
    </citation>
    <scope>NUCLEOTIDE SEQUENCE [LARGE SCALE GENOMIC DNA]</scope>
    <source>
        <strain evidence="1 2">HTCC2155</strain>
    </source>
</reference>
<comment type="caution">
    <text evidence="1">The sequence shown here is derived from an EMBL/GenBank/DDBJ whole genome shotgun (WGS) entry which is preliminary data.</text>
</comment>
<name>A6DQ88_9BACT</name>
<protein>
    <submittedName>
        <fullName evidence="1">Uncharacterized protein</fullName>
    </submittedName>
</protein>
<organism evidence="1 2">
    <name type="scientific">Lentisphaera araneosa HTCC2155</name>
    <dbReference type="NCBI Taxonomy" id="313628"/>
    <lineage>
        <taxon>Bacteria</taxon>
        <taxon>Pseudomonadati</taxon>
        <taxon>Lentisphaerota</taxon>
        <taxon>Lentisphaeria</taxon>
        <taxon>Lentisphaerales</taxon>
        <taxon>Lentisphaeraceae</taxon>
        <taxon>Lentisphaera</taxon>
    </lineage>
</organism>
<dbReference type="EMBL" id="ABCK01000019">
    <property type="protein sequence ID" value="EDM26139.1"/>
    <property type="molecule type" value="Genomic_DNA"/>
</dbReference>
<keyword evidence="2" id="KW-1185">Reference proteome</keyword>
<dbReference type="Proteomes" id="UP000004947">
    <property type="component" value="Unassembled WGS sequence"/>
</dbReference>
<sequence>MLKINISFSKKVPGQEQYSSNSFYGSLEKDIPENLSNHEVQQAFRDAYELLENTVEQEIAHYANKQNIPLKHPVAPQVNSTLATQNAKSGRQYSGVQNTPSQISQKQATFLNRLGAERGLSQEQVDAMALNQFGVESIWKISKKQASQLIEQLQNQRAA</sequence>